<evidence type="ECO:0000256" key="5">
    <source>
        <dbReference type="ARBA" id="ARBA00023065"/>
    </source>
</evidence>
<keyword evidence="9" id="KW-0407">Ion channel</keyword>
<keyword evidence="2" id="KW-0813">Transport</keyword>
<keyword evidence="14" id="KW-1185">Reference proteome</keyword>
<dbReference type="PROSITE" id="PS51371">
    <property type="entry name" value="CBS"/>
    <property type="match status" value="1"/>
</dbReference>
<keyword evidence="7" id="KW-0869">Chloride channel</keyword>
<feature type="domain" description="CBS" evidence="12">
    <location>
        <begin position="469"/>
        <end position="525"/>
    </location>
</feature>
<dbReference type="InterPro" id="IPR014743">
    <property type="entry name" value="Cl-channel_core"/>
</dbReference>
<feature type="transmembrane region" description="Helical" evidence="11">
    <location>
        <begin position="415"/>
        <end position="435"/>
    </location>
</feature>
<dbReference type="Proteomes" id="UP001139485">
    <property type="component" value="Unassembled WGS sequence"/>
</dbReference>
<feature type="transmembrane region" description="Helical" evidence="11">
    <location>
        <begin position="352"/>
        <end position="374"/>
    </location>
</feature>
<evidence type="ECO:0000256" key="7">
    <source>
        <dbReference type="ARBA" id="ARBA00023173"/>
    </source>
</evidence>
<dbReference type="Gene3D" id="1.10.3080.10">
    <property type="entry name" value="Clc chloride channel"/>
    <property type="match status" value="1"/>
</dbReference>
<evidence type="ECO:0000313" key="14">
    <source>
        <dbReference type="Proteomes" id="UP001139485"/>
    </source>
</evidence>
<feature type="transmembrane region" description="Helical" evidence="11">
    <location>
        <begin position="288"/>
        <end position="312"/>
    </location>
</feature>
<keyword evidence="4 11" id="KW-1133">Transmembrane helix</keyword>
<dbReference type="PANTHER" id="PTHR43427">
    <property type="entry name" value="CHLORIDE CHANNEL PROTEIN CLC-E"/>
    <property type="match status" value="1"/>
</dbReference>
<name>A0A9X2D6K1_9ACTN</name>
<keyword evidence="8" id="KW-0868">Chloride</keyword>
<dbReference type="PRINTS" id="PR00762">
    <property type="entry name" value="CLCHANNEL"/>
</dbReference>
<feature type="transmembrane region" description="Helical" evidence="11">
    <location>
        <begin position="324"/>
        <end position="346"/>
    </location>
</feature>
<dbReference type="InterPro" id="IPR046342">
    <property type="entry name" value="CBS_dom_sf"/>
</dbReference>
<dbReference type="GO" id="GO:0005254">
    <property type="term" value="F:chloride channel activity"/>
    <property type="evidence" value="ECO:0007669"/>
    <property type="project" value="UniProtKB-KW"/>
</dbReference>
<evidence type="ECO:0000313" key="13">
    <source>
        <dbReference type="EMBL" id="MCM0620015.1"/>
    </source>
</evidence>
<evidence type="ECO:0000256" key="1">
    <source>
        <dbReference type="ARBA" id="ARBA00004141"/>
    </source>
</evidence>
<proteinExistence type="predicted"/>
<dbReference type="EMBL" id="JAMOIL010000007">
    <property type="protein sequence ID" value="MCM0620015.1"/>
    <property type="molecule type" value="Genomic_DNA"/>
</dbReference>
<dbReference type="CDD" id="cd00400">
    <property type="entry name" value="Voltage_gated_ClC"/>
    <property type="match status" value="1"/>
</dbReference>
<keyword evidence="5" id="KW-0406">Ion transport</keyword>
<dbReference type="SUPFAM" id="SSF81340">
    <property type="entry name" value="Clc chloride channel"/>
    <property type="match status" value="1"/>
</dbReference>
<evidence type="ECO:0000256" key="9">
    <source>
        <dbReference type="ARBA" id="ARBA00023303"/>
    </source>
</evidence>
<dbReference type="GO" id="GO:0034707">
    <property type="term" value="C:chloride channel complex"/>
    <property type="evidence" value="ECO:0007669"/>
    <property type="project" value="UniProtKB-KW"/>
</dbReference>
<evidence type="ECO:0000256" key="6">
    <source>
        <dbReference type="ARBA" id="ARBA00023136"/>
    </source>
</evidence>
<accession>A0A9X2D6K1</accession>
<dbReference type="InterPro" id="IPR001807">
    <property type="entry name" value="ClC"/>
</dbReference>
<dbReference type="FunFam" id="1.10.3080.10:FF:000018">
    <property type="entry name" value="Chloride transporter, ClC family"/>
    <property type="match status" value="1"/>
</dbReference>
<dbReference type="Pfam" id="PF00571">
    <property type="entry name" value="CBS"/>
    <property type="match status" value="1"/>
</dbReference>
<protein>
    <submittedName>
        <fullName evidence="13">Chloride channel protein</fullName>
    </submittedName>
</protein>
<evidence type="ECO:0000259" key="12">
    <source>
        <dbReference type="PROSITE" id="PS51371"/>
    </source>
</evidence>
<dbReference type="SUPFAM" id="SSF54631">
    <property type="entry name" value="CBS-domain pair"/>
    <property type="match status" value="1"/>
</dbReference>
<keyword evidence="6 11" id="KW-0472">Membrane</keyword>
<dbReference type="PANTHER" id="PTHR43427:SF6">
    <property type="entry name" value="CHLORIDE CHANNEL PROTEIN CLC-E"/>
    <property type="match status" value="1"/>
</dbReference>
<dbReference type="Pfam" id="PF00654">
    <property type="entry name" value="Voltage_CLC"/>
    <property type="match status" value="1"/>
</dbReference>
<comment type="caution">
    <text evidence="13">The sequence shown here is derived from an EMBL/GenBank/DDBJ whole genome shotgun (WGS) entry which is preliminary data.</text>
</comment>
<reference evidence="13" key="1">
    <citation type="submission" date="2022-05" db="EMBL/GenBank/DDBJ databases">
        <authorList>
            <person name="Tuo L."/>
        </authorList>
    </citation>
    <scope>NUCLEOTIDE SEQUENCE</scope>
    <source>
        <strain evidence="13">BSK12Z-4</strain>
    </source>
</reference>
<evidence type="ECO:0000256" key="2">
    <source>
        <dbReference type="ARBA" id="ARBA00022448"/>
    </source>
</evidence>
<organism evidence="13 14">
    <name type="scientific">Nocardioides bruguierae</name>
    <dbReference type="NCBI Taxonomy" id="2945102"/>
    <lineage>
        <taxon>Bacteria</taxon>
        <taxon>Bacillati</taxon>
        <taxon>Actinomycetota</taxon>
        <taxon>Actinomycetes</taxon>
        <taxon>Propionibacteriales</taxon>
        <taxon>Nocardioidaceae</taxon>
        <taxon>Nocardioides</taxon>
    </lineage>
</organism>
<feature type="transmembrane region" description="Helical" evidence="11">
    <location>
        <begin position="78"/>
        <end position="98"/>
    </location>
</feature>
<comment type="subcellular location">
    <subcellularLocation>
        <location evidence="1">Membrane</location>
        <topology evidence="1">Multi-pass membrane protein</topology>
    </subcellularLocation>
</comment>
<dbReference type="InterPro" id="IPR000644">
    <property type="entry name" value="CBS_dom"/>
</dbReference>
<evidence type="ECO:0000256" key="4">
    <source>
        <dbReference type="ARBA" id="ARBA00022989"/>
    </source>
</evidence>
<keyword evidence="3 11" id="KW-0812">Transmembrane</keyword>
<feature type="transmembrane region" description="Helical" evidence="11">
    <location>
        <begin position="30"/>
        <end position="52"/>
    </location>
</feature>
<evidence type="ECO:0000256" key="11">
    <source>
        <dbReference type="SAM" id="Phobius"/>
    </source>
</evidence>
<feature type="transmembrane region" description="Helical" evidence="11">
    <location>
        <begin position="205"/>
        <end position="227"/>
    </location>
</feature>
<dbReference type="Gene3D" id="3.10.580.10">
    <property type="entry name" value="CBS-domain"/>
    <property type="match status" value="1"/>
</dbReference>
<keyword evidence="10" id="KW-0129">CBS domain</keyword>
<evidence type="ECO:0000256" key="3">
    <source>
        <dbReference type="ARBA" id="ARBA00022692"/>
    </source>
</evidence>
<feature type="transmembrane region" description="Helical" evidence="11">
    <location>
        <begin position="248"/>
        <end position="268"/>
    </location>
</feature>
<dbReference type="RefSeq" id="WP_250826716.1">
    <property type="nucleotide sequence ID" value="NZ_JAMOIL010000007.1"/>
</dbReference>
<gene>
    <name evidence="13" type="ORF">M8330_06865</name>
</gene>
<evidence type="ECO:0000256" key="10">
    <source>
        <dbReference type="PROSITE-ProRule" id="PRU00703"/>
    </source>
</evidence>
<dbReference type="AlphaFoldDB" id="A0A9X2D6K1"/>
<feature type="transmembrane region" description="Helical" evidence="11">
    <location>
        <begin position="177"/>
        <end position="199"/>
    </location>
</feature>
<feature type="transmembrane region" description="Helical" evidence="11">
    <location>
        <begin position="386"/>
        <end position="409"/>
    </location>
</feature>
<evidence type="ECO:0000256" key="8">
    <source>
        <dbReference type="ARBA" id="ARBA00023214"/>
    </source>
</evidence>
<dbReference type="InterPro" id="IPR050368">
    <property type="entry name" value="ClC-type_chloride_channel"/>
</dbReference>
<sequence>MSHPRSLSSSPQRGAGSRAAAWLRTSDGGLLVLALLVGVGAALLALVFRWLISTFTYLLSGFDDYAAHAGEANPWVPWLGPFFVVLTPVVAGLVYGPVVRRFAPEARGHGVPEVMYAVARNGGRIRPQVPAVKAFASALTIGGGGSVGREGPIVQIGSAWGSTLGQWLRMDESRLRVLVACGAGGGIAATFNTPLAGVFFAMELILADFAAQAFGMVVVSSVTASVISRAAIGDEAFLSLPGIEVGHVWEFALFAVLGLLGGALGVGFSKVLYAVEDLCDWVWRGPEWLRPAAGGLLLGLVLLVLPQMYGVGYPVLDDAVGGQYAIGFLLVLLVGKMIATSLTIGIGGSGGVFAPSLFVGAMFGAAFGQAASLLTDGSTSSAGAYAVIGMGAAFAGATRAPITGVVILFELTGDYALILPLMVAIVLATGLSHRLTKETIYTLKLARRGVDLLRNPETIAVRRRVRDVMLEVPEPLPAGTRMADAVEVLARSGGVLPLVDADGEYVGTVTAATIAHHLADGASDDDPVSLVEQHPDRLRTEDSLADALAALEAARAPAVPVHGAADGAEEDRVVGWLTYPAALSGMR</sequence>